<sequence length="339" mass="36466">MKEDAISQCLLGGALGDALGLPAEGLHAKRIARMWRGSWRHRFLFGKGMVSDDTEHAVMTALSLAKQGEDPDAFTKDLARRLRWWFAGIPAGIGMATARSAIRLWCGISPSRSGVWSGGNGPLMRAPVIGVHFADDVERRATFVNASTRITHTDPRASEAARMIAEAASMAANGTPNPAIILDALEKHIESDEMKIRFPLLLSALTDGIEVGAFADSFGRKPGFVSGFAPDTAAVALFAWLRHRGDFRATVTAVIAAGGDTDTVAFVAGSLAGIDVGKEGLPADWIAGLRDWPLSGKLLSRADALDHLHYPNWPLSLARNGCFFFIVLAHAFRRLLPPY</sequence>
<dbReference type="Proteomes" id="UP001320876">
    <property type="component" value="Unassembled WGS sequence"/>
</dbReference>
<dbReference type="Gene3D" id="1.10.4080.10">
    <property type="entry name" value="ADP-ribosylation/Crystallin J1"/>
    <property type="match status" value="1"/>
</dbReference>
<dbReference type="EMBL" id="JAPDDT010000005">
    <property type="protein sequence ID" value="MCW1923566.1"/>
    <property type="molecule type" value="Genomic_DNA"/>
</dbReference>
<name>A0ABT3GJA7_9BACT</name>
<evidence type="ECO:0000313" key="2">
    <source>
        <dbReference type="Proteomes" id="UP001320876"/>
    </source>
</evidence>
<dbReference type="PANTHER" id="PTHR16222:SF12">
    <property type="entry name" value="ADP-RIBOSYLGLYCOHYDROLASE-RELATED"/>
    <property type="match status" value="1"/>
</dbReference>
<dbReference type="SUPFAM" id="SSF101478">
    <property type="entry name" value="ADP-ribosylglycohydrolase"/>
    <property type="match status" value="1"/>
</dbReference>
<dbReference type="PANTHER" id="PTHR16222">
    <property type="entry name" value="ADP-RIBOSYLGLYCOHYDROLASE"/>
    <property type="match status" value="1"/>
</dbReference>
<dbReference type="RefSeq" id="WP_264487675.1">
    <property type="nucleotide sequence ID" value="NZ_JAPDDT010000005.1"/>
</dbReference>
<comment type="caution">
    <text evidence="1">The sequence shown here is derived from an EMBL/GenBank/DDBJ whole genome shotgun (WGS) entry which is preliminary data.</text>
</comment>
<evidence type="ECO:0000313" key="1">
    <source>
        <dbReference type="EMBL" id="MCW1923566.1"/>
    </source>
</evidence>
<proteinExistence type="predicted"/>
<dbReference type="InterPro" id="IPR050792">
    <property type="entry name" value="ADP-ribosylglycohydrolase"/>
</dbReference>
<reference evidence="1 2" key="1">
    <citation type="submission" date="2022-10" db="EMBL/GenBank/DDBJ databases">
        <title>Luteolibacter arcticus strain CCTCC AB 2014275, whole genome shotgun sequencing project.</title>
        <authorList>
            <person name="Zhao G."/>
            <person name="Shen L."/>
        </authorList>
    </citation>
    <scope>NUCLEOTIDE SEQUENCE [LARGE SCALE GENOMIC DNA]</scope>
    <source>
        <strain evidence="1 2">CCTCC AB 2014275</strain>
    </source>
</reference>
<dbReference type="Pfam" id="PF03747">
    <property type="entry name" value="ADP_ribosyl_GH"/>
    <property type="match status" value="1"/>
</dbReference>
<keyword evidence="2" id="KW-1185">Reference proteome</keyword>
<dbReference type="InterPro" id="IPR036705">
    <property type="entry name" value="Ribosyl_crysJ1_sf"/>
</dbReference>
<accession>A0ABT3GJA7</accession>
<protein>
    <submittedName>
        <fullName evidence="1">ADP-ribosylglycohydrolase family protein</fullName>
    </submittedName>
</protein>
<organism evidence="1 2">
    <name type="scientific">Luteolibacter arcticus</name>
    <dbReference type="NCBI Taxonomy" id="1581411"/>
    <lineage>
        <taxon>Bacteria</taxon>
        <taxon>Pseudomonadati</taxon>
        <taxon>Verrucomicrobiota</taxon>
        <taxon>Verrucomicrobiia</taxon>
        <taxon>Verrucomicrobiales</taxon>
        <taxon>Verrucomicrobiaceae</taxon>
        <taxon>Luteolibacter</taxon>
    </lineage>
</organism>
<dbReference type="InterPro" id="IPR005502">
    <property type="entry name" value="Ribosyl_crysJ1"/>
</dbReference>
<gene>
    <name evidence="1" type="ORF">OKA05_13460</name>
</gene>